<keyword evidence="8" id="KW-0256">Endoplasmic reticulum</keyword>
<dbReference type="InterPro" id="IPR036396">
    <property type="entry name" value="Cyt_P450_sf"/>
</dbReference>
<comment type="cofactor">
    <cofactor evidence="1">
        <name>heme</name>
        <dbReference type="ChEBI" id="CHEBI:30413"/>
    </cofactor>
</comment>
<keyword evidence="12 14" id="KW-0503">Monooxygenase</keyword>
<keyword evidence="7 14" id="KW-0479">Metal-binding</keyword>
<evidence type="ECO:0000256" key="6">
    <source>
        <dbReference type="ARBA" id="ARBA00022617"/>
    </source>
</evidence>
<comment type="function">
    <text evidence="2">May be involved in the metabolism of insect hormones and in the breakdown of synthetic insecticides.</text>
</comment>
<evidence type="ECO:0000256" key="2">
    <source>
        <dbReference type="ARBA" id="ARBA00003690"/>
    </source>
</evidence>
<dbReference type="InterPro" id="IPR001128">
    <property type="entry name" value="Cyt_P450"/>
</dbReference>
<keyword evidence="15" id="KW-1133">Transmembrane helix</keyword>
<keyword evidence="11 14" id="KW-0408">Iron</keyword>
<gene>
    <name evidence="17" type="primary">LOC105264384</name>
</gene>
<keyword evidence="13 15" id="KW-0472">Membrane</keyword>
<evidence type="ECO:0000256" key="7">
    <source>
        <dbReference type="ARBA" id="ARBA00022723"/>
    </source>
</evidence>
<evidence type="ECO:0000256" key="4">
    <source>
        <dbReference type="ARBA" id="ARBA00004406"/>
    </source>
</evidence>
<dbReference type="GeneID" id="105264384"/>
<dbReference type="GO" id="GO:0005789">
    <property type="term" value="C:endoplasmic reticulum membrane"/>
    <property type="evidence" value="ECO:0007669"/>
    <property type="project" value="UniProtKB-SubCell"/>
</dbReference>
<accession>A0A9R1SYI8</accession>
<name>A0A9R1SYI8_9HYME</name>
<evidence type="ECO:0000313" key="17">
    <source>
        <dbReference type="RefSeq" id="XP_011299522.1"/>
    </source>
</evidence>
<dbReference type="SUPFAM" id="SSF48264">
    <property type="entry name" value="Cytochrome P450"/>
    <property type="match status" value="1"/>
</dbReference>
<evidence type="ECO:0000313" key="16">
    <source>
        <dbReference type="Proteomes" id="UP000694866"/>
    </source>
</evidence>
<dbReference type="PANTHER" id="PTHR24291:SF189">
    <property type="entry name" value="CYTOCHROME P450 4C3-RELATED"/>
    <property type="match status" value="1"/>
</dbReference>
<feature type="transmembrane region" description="Helical" evidence="15">
    <location>
        <begin position="12"/>
        <end position="33"/>
    </location>
</feature>
<dbReference type="PANTHER" id="PTHR24291">
    <property type="entry name" value="CYTOCHROME P450 FAMILY 4"/>
    <property type="match status" value="1"/>
</dbReference>
<dbReference type="InterPro" id="IPR017972">
    <property type="entry name" value="Cyt_P450_CS"/>
</dbReference>
<comment type="similarity">
    <text evidence="5 14">Belongs to the cytochrome P450 family.</text>
</comment>
<dbReference type="GO" id="GO:0004497">
    <property type="term" value="F:monooxygenase activity"/>
    <property type="evidence" value="ECO:0007669"/>
    <property type="project" value="UniProtKB-KW"/>
</dbReference>
<reference evidence="17" key="1">
    <citation type="submission" date="2025-08" db="UniProtKB">
        <authorList>
            <consortium name="RefSeq"/>
        </authorList>
    </citation>
    <scope>IDENTIFICATION</scope>
    <source>
        <strain evidence="17">USDA-PBARC FA_bdor</strain>
        <tissue evidence="17">Whole organism</tissue>
    </source>
</reference>
<dbReference type="GO" id="GO:0020037">
    <property type="term" value="F:heme binding"/>
    <property type="evidence" value="ECO:0007669"/>
    <property type="project" value="InterPro"/>
</dbReference>
<evidence type="ECO:0000256" key="8">
    <source>
        <dbReference type="ARBA" id="ARBA00022824"/>
    </source>
</evidence>
<dbReference type="Gene3D" id="1.10.630.10">
    <property type="entry name" value="Cytochrome P450"/>
    <property type="match status" value="2"/>
</dbReference>
<evidence type="ECO:0000256" key="10">
    <source>
        <dbReference type="ARBA" id="ARBA00023002"/>
    </source>
</evidence>
<evidence type="ECO:0000256" key="12">
    <source>
        <dbReference type="ARBA" id="ARBA00023033"/>
    </source>
</evidence>
<dbReference type="PROSITE" id="PS00086">
    <property type="entry name" value="CYTOCHROME_P450"/>
    <property type="match status" value="1"/>
</dbReference>
<dbReference type="InterPro" id="IPR050196">
    <property type="entry name" value="Cytochrome_P450_Monoox"/>
</dbReference>
<evidence type="ECO:0000256" key="3">
    <source>
        <dbReference type="ARBA" id="ARBA00004174"/>
    </source>
</evidence>
<dbReference type="Pfam" id="PF00067">
    <property type="entry name" value="p450"/>
    <property type="match status" value="2"/>
</dbReference>
<evidence type="ECO:0000256" key="1">
    <source>
        <dbReference type="ARBA" id="ARBA00001971"/>
    </source>
</evidence>
<evidence type="ECO:0000256" key="15">
    <source>
        <dbReference type="SAM" id="Phobius"/>
    </source>
</evidence>
<organism evidence="16 17">
    <name type="scientific">Fopius arisanus</name>
    <dbReference type="NCBI Taxonomy" id="64838"/>
    <lineage>
        <taxon>Eukaryota</taxon>
        <taxon>Metazoa</taxon>
        <taxon>Ecdysozoa</taxon>
        <taxon>Arthropoda</taxon>
        <taxon>Hexapoda</taxon>
        <taxon>Insecta</taxon>
        <taxon>Pterygota</taxon>
        <taxon>Neoptera</taxon>
        <taxon>Endopterygota</taxon>
        <taxon>Hymenoptera</taxon>
        <taxon>Apocrita</taxon>
        <taxon>Ichneumonoidea</taxon>
        <taxon>Braconidae</taxon>
        <taxon>Opiinae</taxon>
        <taxon>Fopius</taxon>
    </lineage>
</organism>
<proteinExistence type="inferred from homology"/>
<evidence type="ECO:0000256" key="9">
    <source>
        <dbReference type="ARBA" id="ARBA00022848"/>
    </source>
</evidence>
<evidence type="ECO:0000256" key="11">
    <source>
        <dbReference type="ARBA" id="ARBA00023004"/>
    </source>
</evidence>
<evidence type="ECO:0000256" key="5">
    <source>
        <dbReference type="ARBA" id="ARBA00010617"/>
    </source>
</evidence>
<dbReference type="GO" id="GO:0005506">
    <property type="term" value="F:iron ion binding"/>
    <property type="evidence" value="ECO:0007669"/>
    <property type="project" value="InterPro"/>
</dbReference>
<keyword evidence="15" id="KW-0812">Transmembrane</keyword>
<sequence length="303" mass="33861">MRWTFLTTGSGISMLNSLWMAYLLGTIAVLWVIRYRKEIQEYIIFRKEILKCSASLRGPPGIPLVGNAHQFADTGKTIFTLAKMSQDINVGTFKIWLGPIMKVIVTDPRDFEIIMGSAKAAEKDTVYDFMKPAVINSLINGGGPVYRAHKKLVVPLINGGNLITEHIKQFNYQTKIMIKKMADKVGTGEFDVHHAIVPCVADIVFETMFGVPGKAQNGEHNILVEGTETYSKGRHPWAFLPFSGGLRSCPGSKYGMICIKVIIAQMVRHYQLETTLKYETLNIHAHISTRSIDGYPISLKKIN</sequence>
<dbReference type="Proteomes" id="UP000694866">
    <property type="component" value="Unplaced"/>
</dbReference>
<dbReference type="AlphaFoldDB" id="A0A9R1SYI8"/>
<protein>
    <submittedName>
        <fullName evidence="17">Cytochrome P450 4g15-like</fullName>
    </submittedName>
</protein>
<evidence type="ECO:0000256" key="13">
    <source>
        <dbReference type="ARBA" id="ARBA00023136"/>
    </source>
</evidence>
<comment type="subcellular location">
    <subcellularLocation>
        <location evidence="4">Endoplasmic reticulum membrane</location>
        <topology evidence="4">Peripheral membrane protein</topology>
    </subcellularLocation>
    <subcellularLocation>
        <location evidence="3">Microsome membrane</location>
        <topology evidence="3">Peripheral membrane protein</topology>
    </subcellularLocation>
</comment>
<keyword evidence="6 14" id="KW-0349">Heme</keyword>
<keyword evidence="10 14" id="KW-0560">Oxidoreductase</keyword>
<evidence type="ECO:0000256" key="14">
    <source>
        <dbReference type="RuleBase" id="RU000461"/>
    </source>
</evidence>
<dbReference type="RefSeq" id="XP_011299522.1">
    <property type="nucleotide sequence ID" value="XM_011301220.1"/>
</dbReference>
<dbReference type="KEGG" id="fas:105264384"/>
<dbReference type="OrthoDB" id="1470350at2759"/>
<keyword evidence="16" id="KW-1185">Reference proteome</keyword>
<dbReference type="GO" id="GO:0016705">
    <property type="term" value="F:oxidoreductase activity, acting on paired donors, with incorporation or reduction of molecular oxygen"/>
    <property type="evidence" value="ECO:0007669"/>
    <property type="project" value="InterPro"/>
</dbReference>
<keyword evidence="9" id="KW-0492">Microsome</keyword>